<dbReference type="Proteomes" id="UP000053317">
    <property type="component" value="Unassembled WGS sequence"/>
</dbReference>
<reference evidence="7 8" key="1">
    <citation type="submission" date="2015-05" db="EMBL/GenBank/DDBJ databases">
        <title>Distinctive expansion of gene families associated with plant cell wall degradation and secondary metabolism in the genomes of grapevine trunk pathogens.</title>
        <authorList>
            <person name="Lawrence D.P."/>
            <person name="Travadon R."/>
            <person name="Rolshausen P.E."/>
            <person name="Baumgartner K."/>
        </authorList>
    </citation>
    <scope>NUCLEOTIDE SEQUENCE [LARGE SCALE GENOMIC DNA]</scope>
    <source>
        <strain evidence="7">UCRPC4</strain>
    </source>
</reference>
<dbReference type="GO" id="GO:0009100">
    <property type="term" value="P:glycoprotein metabolic process"/>
    <property type="evidence" value="ECO:0007669"/>
    <property type="project" value="UniProtKB-ARBA"/>
</dbReference>
<reference evidence="7 8" key="2">
    <citation type="submission" date="2015-05" db="EMBL/GenBank/DDBJ databases">
        <authorList>
            <person name="Morales-Cruz A."/>
            <person name="Amrine K.C."/>
            <person name="Cantu D."/>
        </authorList>
    </citation>
    <scope>NUCLEOTIDE SEQUENCE [LARGE SCALE GENOMIC DNA]</scope>
    <source>
        <strain evidence="7">UCRPC4</strain>
    </source>
</reference>
<evidence type="ECO:0000256" key="3">
    <source>
        <dbReference type="ARBA" id="ARBA00022989"/>
    </source>
</evidence>
<keyword evidence="7" id="KW-0808">Transferase</keyword>
<feature type="signal peptide" evidence="5">
    <location>
        <begin position="1"/>
        <end position="28"/>
    </location>
</feature>
<evidence type="ECO:0000259" key="6">
    <source>
        <dbReference type="Pfam" id="PF04991"/>
    </source>
</evidence>
<dbReference type="PANTHER" id="PTHR15407">
    <property type="entry name" value="FUKUTIN-RELATED"/>
    <property type="match status" value="1"/>
</dbReference>
<keyword evidence="3" id="KW-1133">Transmembrane helix</keyword>
<dbReference type="AlphaFoldDB" id="A0A0G2E619"/>
<evidence type="ECO:0000256" key="4">
    <source>
        <dbReference type="ARBA" id="ARBA00023136"/>
    </source>
</evidence>
<dbReference type="PANTHER" id="PTHR15407:SF28">
    <property type="entry name" value="RIBITOL-5-PHOSPHATE TRANSFERASE FKTN"/>
    <property type="match status" value="1"/>
</dbReference>
<evidence type="ECO:0000256" key="2">
    <source>
        <dbReference type="ARBA" id="ARBA00022692"/>
    </source>
</evidence>
<dbReference type="GO" id="GO:0016020">
    <property type="term" value="C:membrane"/>
    <property type="evidence" value="ECO:0007669"/>
    <property type="project" value="UniProtKB-SubCell"/>
</dbReference>
<keyword evidence="5" id="KW-0732">Signal</keyword>
<comment type="caution">
    <text evidence="7">The sequence shown here is derived from an EMBL/GenBank/DDBJ whole genome shotgun (WGS) entry which is preliminary data.</text>
</comment>
<dbReference type="InterPro" id="IPR007074">
    <property type="entry name" value="LicD/FKTN/FKRP_NTP_transf"/>
</dbReference>
<keyword evidence="4" id="KW-0472">Membrane</keyword>
<dbReference type="OrthoDB" id="444255at2759"/>
<dbReference type="GO" id="GO:0016740">
    <property type="term" value="F:transferase activity"/>
    <property type="evidence" value="ECO:0007669"/>
    <property type="project" value="UniProtKB-KW"/>
</dbReference>
<evidence type="ECO:0000256" key="5">
    <source>
        <dbReference type="SAM" id="SignalP"/>
    </source>
</evidence>
<dbReference type="Pfam" id="PF04991">
    <property type="entry name" value="LicD"/>
    <property type="match status" value="1"/>
</dbReference>
<keyword evidence="8" id="KW-1185">Reference proteome</keyword>
<evidence type="ECO:0000313" key="8">
    <source>
        <dbReference type="Proteomes" id="UP000053317"/>
    </source>
</evidence>
<accession>A0A0G2E619</accession>
<evidence type="ECO:0000313" key="7">
    <source>
        <dbReference type="EMBL" id="KKY18457.1"/>
    </source>
</evidence>
<sequence>MTMRCRVRPPLWGSLVSILVLLPSLTTAAPPIVLTEPAARSATATASPTTATPTPTKVVDPMETLKYFHEPGRDDYLGHYDVRYFHGRVTEEERGETLKHMMRAYLLAFNEMGLETWIAHGTLLGWWWNGQVGWESPRTGDAEAKAWQILPWDWDIDTQVSGATLLYMADNLNRTRYEYVSEDGEFTRAYLLDVNPHARQRERGDGANIIDARWIDTHNGLYVDITGLSELEPDREPGVVSCKNFHKYRTTDLYPMRASIFENVPVRIPFAYNKILIEEYETTALVLNEFEGHRWDTQQRLWYRIPKDMKAEKEDKPDEKPGQNYA</sequence>
<feature type="domain" description="LicD/FKTN/FKRP nucleotidyltransferase" evidence="6">
    <location>
        <begin position="150"/>
        <end position="232"/>
    </location>
</feature>
<dbReference type="InterPro" id="IPR009644">
    <property type="entry name" value="FKTN/MNN4/W02B3.4-1"/>
</dbReference>
<evidence type="ECO:0000256" key="1">
    <source>
        <dbReference type="ARBA" id="ARBA00004167"/>
    </source>
</evidence>
<keyword evidence="2" id="KW-0812">Transmembrane</keyword>
<name>A0A0G2E619_PHACM</name>
<proteinExistence type="predicted"/>
<feature type="chain" id="PRO_5002543408" evidence="5">
    <location>
        <begin position="29"/>
        <end position="326"/>
    </location>
</feature>
<gene>
    <name evidence="7" type="ORF">UCRPC4_g04926</name>
</gene>
<comment type="subcellular location">
    <subcellularLocation>
        <location evidence="1">Membrane</location>
        <topology evidence="1">Single-pass membrane protein</topology>
    </subcellularLocation>
</comment>
<protein>
    <submittedName>
        <fullName evidence="7">Putative mannosylphosphate transferase</fullName>
    </submittedName>
</protein>
<organism evidence="7 8">
    <name type="scientific">Phaeomoniella chlamydospora</name>
    <name type="common">Phaeoacremonium chlamydosporum</name>
    <dbReference type="NCBI Taxonomy" id="158046"/>
    <lineage>
        <taxon>Eukaryota</taxon>
        <taxon>Fungi</taxon>
        <taxon>Dikarya</taxon>
        <taxon>Ascomycota</taxon>
        <taxon>Pezizomycotina</taxon>
        <taxon>Eurotiomycetes</taxon>
        <taxon>Chaetothyriomycetidae</taxon>
        <taxon>Phaeomoniellales</taxon>
        <taxon>Phaeomoniellaceae</taxon>
        <taxon>Phaeomoniella</taxon>
    </lineage>
</organism>
<dbReference type="EMBL" id="LCWF01000121">
    <property type="protein sequence ID" value="KKY18457.1"/>
    <property type="molecule type" value="Genomic_DNA"/>
</dbReference>